<accession>A0A1B6GXM0</accession>
<feature type="compositionally biased region" description="Basic and acidic residues" evidence="1">
    <location>
        <begin position="48"/>
        <end position="59"/>
    </location>
</feature>
<feature type="non-terminal residue" evidence="3">
    <location>
        <position position="139"/>
    </location>
</feature>
<evidence type="ECO:0000313" key="3">
    <source>
        <dbReference type="EMBL" id="JAS67170.1"/>
    </source>
</evidence>
<evidence type="ECO:0000313" key="2">
    <source>
        <dbReference type="EMBL" id="JAS57230.1"/>
    </source>
</evidence>
<sequence>IGVDAIAPPKAMPVISLPTYIIQMARKHIRPQPASNISWYTRIVRLRPTESRSHPERKGPMAVPRGAREASHAHCRSVAGNSESGASRSTTEGELQPSVKPVENTPRFAMNTAMYRLVLDAPVLTNSYVASSIVNTHQL</sequence>
<proteinExistence type="predicted"/>
<organism evidence="3">
    <name type="scientific">Cuerna arida</name>
    <dbReference type="NCBI Taxonomy" id="1464854"/>
    <lineage>
        <taxon>Eukaryota</taxon>
        <taxon>Metazoa</taxon>
        <taxon>Ecdysozoa</taxon>
        <taxon>Arthropoda</taxon>
        <taxon>Hexapoda</taxon>
        <taxon>Insecta</taxon>
        <taxon>Pterygota</taxon>
        <taxon>Neoptera</taxon>
        <taxon>Paraneoptera</taxon>
        <taxon>Hemiptera</taxon>
        <taxon>Auchenorrhyncha</taxon>
        <taxon>Membracoidea</taxon>
        <taxon>Cicadellidae</taxon>
        <taxon>Cicadellinae</taxon>
        <taxon>Proconiini</taxon>
        <taxon>Cuerna</taxon>
    </lineage>
</organism>
<gene>
    <name evidence="3" type="ORF">g.12702</name>
    <name evidence="2" type="ORF">g.12704</name>
</gene>
<name>A0A1B6GXM0_9HEMI</name>
<reference evidence="3" key="1">
    <citation type="submission" date="2015-11" db="EMBL/GenBank/DDBJ databases">
        <title>De novo transcriptome assembly of four potential Pierce s Disease insect vectors from Arizona vineyards.</title>
        <authorList>
            <person name="Tassone E.E."/>
        </authorList>
    </citation>
    <scope>NUCLEOTIDE SEQUENCE</scope>
</reference>
<dbReference type="AlphaFoldDB" id="A0A1B6GXM0"/>
<dbReference type="EMBL" id="GECZ01002599">
    <property type="protein sequence ID" value="JAS67170.1"/>
    <property type="molecule type" value="Transcribed_RNA"/>
</dbReference>
<feature type="compositionally biased region" description="Polar residues" evidence="1">
    <location>
        <begin position="79"/>
        <end position="93"/>
    </location>
</feature>
<feature type="region of interest" description="Disordered" evidence="1">
    <location>
        <begin position="48"/>
        <end position="103"/>
    </location>
</feature>
<protein>
    <submittedName>
        <fullName evidence="3">Uncharacterized protein</fullName>
    </submittedName>
</protein>
<evidence type="ECO:0000256" key="1">
    <source>
        <dbReference type="SAM" id="MobiDB-lite"/>
    </source>
</evidence>
<dbReference type="EMBL" id="GECZ01012539">
    <property type="protein sequence ID" value="JAS57230.1"/>
    <property type="molecule type" value="Transcribed_RNA"/>
</dbReference>
<feature type="non-terminal residue" evidence="3">
    <location>
        <position position="1"/>
    </location>
</feature>